<dbReference type="PROSITE" id="PS50850">
    <property type="entry name" value="MFS"/>
    <property type="match status" value="1"/>
</dbReference>
<proteinExistence type="predicted"/>
<feature type="transmembrane region" description="Helical" evidence="6">
    <location>
        <begin position="187"/>
        <end position="209"/>
    </location>
</feature>
<keyword evidence="4 6" id="KW-1133">Transmembrane helix</keyword>
<dbReference type="InterPro" id="IPR036259">
    <property type="entry name" value="MFS_trans_sf"/>
</dbReference>
<accession>A0A126ZUE3</accession>
<evidence type="ECO:0000256" key="4">
    <source>
        <dbReference type="ARBA" id="ARBA00022989"/>
    </source>
</evidence>
<organism evidence="8 9">
    <name type="scientific">Sinomonas atrocyanea</name>
    <dbReference type="NCBI Taxonomy" id="37927"/>
    <lineage>
        <taxon>Bacteria</taxon>
        <taxon>Bacillati</taxon>
        <taxon>Actinomycetota</taxon>
        <taxon>Actinomycetes</taxon>
        <taxon>Micrococcales</taxon>
        <taxon>Micrococcaceae</taxon>
        <taxon>Sinomonas</taxon>
    </lineage>
</organism>
<evidence type="ECO:0000259" key="7">
    <source>
        <dbReference type="PROSITE" id="PS50850"/>
    </source>
</evidence>
<evidence type="ECO:0000256" key="3">
    <source>
        <dbReference type="ARBA" id="ARBA00022692"/>
    </source>
</evidence>
<dbReference type="InterPro" id="IPR020846">
    <property type="entry name" value="MFS_dom"/>
</dbReference>
<feature type="transmembrane region" description="Helical" evidence="6">
    <location>
        <begin position="254"/>
        <end position="275"/>
    </location>
</feature>
<dbReference type="AlphaFoldDB" id="A0A126ZUE3"/>
<dbReference type="SUPFAM" id="SSF103473">
    <property type="entry name" value="MFS general substrate transporter"/>
    <property type="match status" value="1"/>
</dbReference>
<dbReference type="PANTHER" id="PTHR43791:SF36">
    <property type="entry name" value="TRANSPORTER, PUTATIVE (AFU_ORTHOLOGUE AFUA_6G08340)-RELATED"/>
    <property type="match status" value="1"/>
</dbReference>
<feature type="transmembrane region" description="Helical" evidence="6">
    <location>
        <begin position="375"/>
        <end position="399"/>
    </location>
</feature>
<protein>
    <submittedName>
        <fullName evidence="8">MFS transporter</fullName>
    </submittedName>
</protein>
<evidence type="ECO:0000313" key="8">
    <source>
        <dbReference type="EMBL" id="AMM30778.1"/>
    </source>
</evidence>
<keyword evidence="9" id="KW-1185">Reference proteome</keyword>
<keyword evidence="5 6" id="KW-0472">Membrane</keyword>
<reference evidence="8 9" key="1">
    <citation type="submission" date="2016-02" db="EMBL/GenBank/DDBJ databases">
        <title>Complete genome of Sinomonas atrocyanea KCTC 3377.</title>
        <authorList>
            <person name="Kim K.M."/>
        </authorList>
    </citation>
    <scope>NUCLEOTIDE SEQUENCE [LARGE SCALE GENOMIC DNA]</scope>
    <source>
        <strain evidence="8 9">KCTC 3377</strain>
    </source>
</reference>
<dbReference type="GO" id="GO:0005886">
    <property type="term" value="C:plasma membrane"/>
    <property type="evidence" value="ECO:0007669"/>
    <property type="project" value="UniProtKB-SubCell"/>
</dbReference>
<feature type="transmembrane region" description="Helical" evidence="6">
    <location>
        <begin position="346"/>
        <end position="368"/>
    </location>
</feature>
<gene>
    <name evidence="8" type="ORF">SA2016_0073</name>
</gene>
<feature type="transmembrane region" description="Helical" evidence="6">
    <location>
        <begin position="119"/>
        <end position="140"/>
    </location>
</feature>
<dbReference type="FunFam" id="1.20.1250.20:FF:000018">
    <property type="entry name" value="MFS transporter permease"/>
    <property type="match status" value="1"/>
</dbReference>
<feature type="domain" description="Major facilitator superfamily (MFS) profile" evidence="7">
    <location>
        <begin position="28"/>
        <end position="436"/>
    </location>
</feature>
<comment type="subcellular location">
    <subcellularLocation>
        <location evidence="1">Cell membrane</location>
        <topology evidence="1">Multi-pass membrane protein</topology>
    </subcellularLocation>
</comment>
<dbReference type="InterPro" id="IPR011701">
    <property type="entry name" value="MFS"/>
</dbReference>
<feature type="transmembrane region" description="Helical" evidence="6">
    <location>
        <begin position="287"/>
        <end position="309"/>
    </location>
</feature>
<dbReference type="Pfam" id="PF07690">
    <property type="entry name" value="MFS_1"/>
    <property type="match status" value="1"/>
</dbReference>
<sequence length="451" mass="46773">MNESTTPGPKTAPGDIPSSLYRRVAWRLLPIISICYAVAILDRVNISFAALKMSTDIHLSAAAYGLGAGIFFIAYCLLEMPSNIILARIGAKAWITRIMVSWGIVMIATGFIQDTTQFYIARVLLGVAEAGFYPGLVFFLGQWFPQKRLAQALSLMVIAGPAASIFVGPLSGWILAAFANTGGLAGWRWLFILQGIPAIVLGVVFFFAVANSPAKAPWLTDGEKAVLTAAIDPSGPQHTPPFAQLRDAFSNPKAWAAGFVLGTTYLGIYAVTFWVPTILASAGIKDVTAIGYLAAIPWVLAVAATILLGRYADRHQRPGRALVASLVVAAAGLILSVSFGNSLAPVLAGLSIAAALFTAAGPVLWVIARGHLKGAAGAAAAIALVNSFASLGSFAGPYLMGLVKDLTGSTVPALIAIAVIALAGAGVALLLTARRAHPAGQELAEAAGAEL</sequence>
<dbReference type="EMBL" id="CP014518">
    <property type="protein sequence ID" value="AMM30778.1"/>
    <property type="molecule type" value="Genomic_DNA"/>
</dbReference>
<dbReference type="RefSeq" id="WP_066494200.1">
    <property type="nucleotide sequence ID" value="NZ_BJMO01000013.1"/>
</dbReference>
<feature type="transmembrane region" description="Helical" evidence="6">
    <location>
        <begin position="94"/>
        <end position="113"/>
    </location>
</feature>
<feature type="transmembrane region" description="Helical" evidence="6">
    <location>
        <begin position="24"/>
        <end position="41"/>
    </location>
</feature>
<evidence type="ECO:0000256" key="6">
    <source>
        <dbReference type="SAM" id="Phobius"/>
    </source>
</evidence>
<dbReference type="CDD" id="cd17319">
    <property type="entry name" value="MFS_ExuT_GudP_like"/>
    <property type="match status" value="1"/>
</dbReference>
<feature type="transmembrane region" description="Helical" evidence="6">
    <location>
        <begin position="61"/>
        <end position="78"/>
    </location>
</feature>
<keyword evidence="3 6" id="KW-0812">Transmembrane</keyword>
<evidence type="ECO:0000256" key="1">
    <source>
        <dbReference type="ARBA" id="ARBA00004651"/>
    </source>
</evidence>
<feature type="transmembrane region" description="Helical" evidence="6">
    <location>
        <begin position="411"/>
        <end position="431"/>
    </location>
</feature>
<dbReference type="GO" id="GO:0022857">
    <property type="term" value="F:transmembrane transporter activity"/>
    <property type="evidence" value="ECO:0007669"/>
    <property type="project" value="InterPro"/>
</dbReference>
<dbReference type="KEGG" id="satk:SA2016_0073"/>
<name>A0A126ZUE3_9MICC</name>
<dbReference type="Proteomes" id="UP000070134">
    <property type="component" value="Chromosome"/>
</dbReference>
<evidence type="ECO:0000256" key="2">
    <source>
        <dbReference type="ARBA" id="ARBA00022448"/>
    </source>
</evidence>
<evidence type="ECO:0000313" key="9">
    <source>
        <dbReference type="Proteomes" id="UP000070134"/>
    </source>
</evidence>
<dbReference type="Gene3D" id="1.20.1250.20">
    <property type="entry name" value="MFS general substrate transporter like domains"/>
    <property type="match status" value="2"/>
</dbReference>
<keyword evidence="2" id="KW-0813">Transport</keyword>
<dbReference type="STRING" id="37927.SA2016_0073"/>
<evidence type="ECO:0000256" key="5">
    <source>
        <dbReference type="ARBA" id="ARBA00023136"/>
    </source>
</evidence>
<dbReference type="PANTHER" id="PTHR43791">
    <property type="entry name" value="PERMEASE-RELATED"/>
    <property type="match status" value="1"/>
</dbReference>
<dbReference type="OrthoDB" id="9773957at2"/>
<feature type="transmembrane region" description="Helical" evidence="6">
    <location>
        <begin position="321"/>
        <end position="340"/>
    </location>
</feature>
<feature type="transmembrane region" description="Helical" evidence="6">
    <location>
        <begin position="152"/>
        <end position="175"/>
    </location>
</feature>